<comment type="caution">
    <text evidence="1">The sequence shown here is derived from an EMBL/GenBank/DDBJ whole genome shotgun (WGS) entry which is preliminary data.</text>
</comment>
<accession>A0A9N9EK11</accession>
<dbReference type="EMBL" id="CAJVPI010007088">
    <property type="protein sequence ID" value="CAG8681557.1"/>
    <property type="molecule type" value="Genomic_DNA"/>
</dbReference>
<evidence type="ECO:0000313" key="2">
    <source>
        <dbReference type="Proteomes" id="UP000789739"/>
    </source>
</evidence>
<protein>
    <submittedName>
        <fullName evidence="1">8412_t:CDS:1</fullName>
    </submittedName>
</protein>
<reference evidence="1" key="1">
    <citation type="submission" date="2021-06" db="EMBL/GenBank/DDBJ databases">
        <authorList>
            <person name="Kallberg Y."/>
            <person name="Tangrot J."/>
            <person name="Rosling A."/>
        </authorList>
    </citation>
    <scope>NUCLEOTIDE SEQUENCE</scope>
    <source>
        <strain evidence="1">BR232B</strain>
    </source>
</reference>
<gene>
    <name evidence="1" type="ORF">PBRASI_LOCUS11837</name>
</gene>
<dbReference type="AlphaFoldDB" id="A0A9N9EK11"/>
<proteinExistence type="predicted"/>
<evidence type="ECO:0000313" key="1">
    <source>
        <dbReference type="EMBL" id="CAG8681557.1"/>
    </source>
</evidence>
<dbReference type="Proteomes" id="UP000789739">
    <property type="component" value="Unassembled WGS sequence"/>
</dbReference>
<name>A0A9N9EK11_9GLOM</name>
<feature type="non-terminal residue" evidence="1">
    <location>
        <position position="93"/>
    </location>
</feature>
<organism evidence="1 2">
    <name type="scientific">Paraglomus brasilianum</name>
    <dbReference type="NCBI Taxonomy" id="144538"/>
    <lineage>
        <taxon>Eukaryota</taxon>
        <taxon>Fungi</taxon>
        <taxon>Fungi incertae sedis</taxon>
        <taxon>Mucoromycota</taxon>
        <taxon>Glomeromycotina</taxon>
        <taxon>Glomeromycetes</taxon>
        <taxon>Paraglomerales</taxon>
        <taxon>Paraglomeraceae</taxon>
        <taxon>Paraglomus</taxon>
    </lineage>
</organism>
<sequence length="93" mass="10868">QIEEIDDDIVDERRQKLRKLVHVNINDDAKNDKVVDESLMKSCSDQSDDNEQVFRLFSTSTPQKIVLKSTSIKEYNGRVSYLRQLKKQQLISL</sequence>
<keyword evidence="2" id="KW-1185">Reference proteome</keyword>
<feature type="non-terminal residue" evidence="1">
    <location>
        <position position="1"/>
    </location>
</feature>